<protein>
    <recommendedName>
        <fullName evidence="17">TonB-dependent receptor</fullName>
    </recommendedName>
</protein>
<dbReference type="InterPro" id="IPR036942">
    <property type="entry name" value="Beta-barrel_TonB_sf"/>
</dbReference>
<organism evidence="15 16">
    <name type="scientific">Nitrospirillum viridazoti CBAmc</name>
    <dbReference type="NCBI Taxonomy" id="1441467"/>
    <lineage>
        <taxon>Bacteria</taxon>
        <taxon>Pseudomonadati</taxon>
        <taxon>Pseudomonadota</taxon>
        <taxon>Alphaproteobacteria</taxon>
        <taxon>Rhodospirillales</taxon>
        <taxon>Azospirillaceae</taxon>
        <taxon>Nitrospirillum</taxon>
        <taxon>Nitrospirillum viridazoti</taxon>
    </lineage>
</organism>
<proteinExistence type="inferred from homology"/>
<dbReference type="GO" id="GO:0009279">
    <property type="term" value="C:cell outer membrane"/>
    <property type="evidence" value="ECO:0007669"/>
    <property type="project" value="UniProtKB-SubCell"/>
</dbReference>
<evidence type="ECO:0000313" key="15">
    <source>
        <dbReference type="EMBL" id="ASG24306.1"/>
    </source>
</evidence>
<dbReference type="KEGG" id="nao:Y958_25745"/>
<dbReference type="GO" id="GO:0006826">
    <property type="term" value="P:iron ion transport"/>
    <property type="evidence" value="ECO:0007669"/>
    <property type="project" value="UniProtKB-KW"/>
</dbReference>
<accession>A0A248K0M4</accession>
<dbReference type="SUPFAM" id="SSF56935">
    <property type="entry name" value="Porins"/>
    <property type="match status" value="1"/>
</dbReference>
<keyword evidence="8 12" id="KW-0798">TonB box</keyword>
<evidence type="ECO:0000256" key="10">
    <source>
        <dbReference type="ARBA" id="ARBA00023237"/>
    </source>
</evidence>
<comment type="similarity">
    <text evidence="11 12">Belongs to the TonB-dependent receptor family.</text>
</comment>
<dbReference type="InterPro" id="IPR039426">
    <property type="entry name" value="TonB-dep_rcpt-like"/>
</dbReference>
<dbReference type="InterPro" id="IPR000531">
    <property type="entry name" value="Beta-barrel_TonB"/>
</dbReference>
<dbReference type="CDD" id="cd01347">
    <property type="entry name" value="ligand_gated_channel"/>
    <property type="match status" value="1"/>
</dbReference>
<evidence type="ECO:0000256" key="2">
    <source>
        <dbReference type="ARBA" id="ARBA00022448"/>
    </source>
</evidence>
<dbReference type="Gene3D" id="2.40.170.20">
    <property type="entry name" value="TonB-dependent receptor, beta-barrel domain"/>
    <property type="match status" value="1"/>
</dbReference>
<dbReference type="Pfam" id="PF00593">
    <property type="entry name" value="TonB_dep_Rec_b-barrel"/>
    <property type="match status" value="1"/>
</dbReference>
<keyword evidence="4" id="KW-0410">Iron transport</keyword>
<feature type="domain" description="TonB-dependent receptor-like beta-barrel" evidence="13">
    <location>
        <begin position="369"/>
        <end position="817"/>
    </location>
</feature>
<dbReference type="PANTHER" id="PTHR32552">
    <property type="entry name" value="FERRICHROME IRON RECEPTOR-RELATED"/>
    <property type="match status" value="1"/>
</dbReference>
<sequence length="856" mass="92048">MRQAGLPCSSRENLFLDPGSAALEMPSLDSQGVFGSVWWSFTRLRGMRGQPVPAENFRSAHLGNKIFSPPASAYAIWKEKPGRGGIINYLFRPRRITKSHKDWWRQRALIRTGGSNMQGKNGIRALLATTILTTFSFWSLPSFADGAAADDSLDELQEIVVTAQKKTERLMDVPASVAVVTSQSLLQANNTQLRDFYTQVPGLNVTSSGNGRTTIAIRGITTGAGNNPTVGLTIDDVPIGSATSGGLGDAVVPEIDPSSLQQIEVLRGPQGSLYGASSMGGLIRYVTAAPSLTETFGQVAVSGSSVAHGGEGGGGRAYINVPIVEDKLGLRVSAFARMDPGYMTNANSGQTEINVNRTEGGRASLLWQITPSVSYQASATYQHMTAGGSANEYVSVDRVPTYGDYTQAPIAGLNTGYLDMGIYNGNLKADLGFANLVAVTSYSHTVFNGPQDTTGTFGRYLGFFFPAPALPALGTGIYNYYQTNKLSQEIRLESQPGGMIDWMVGGFATNEDNLNRQNVYVANKANGENVGFPDLYTVFGPSHYREYAGFGSATYHFDDKLDFTFGGRFSRQFQESYQDVGGVLQGDNEITDIHSGTSVFTYSLGPQYHINKDMMVYGRVSTGFRPGGPNAAPGEPAAYNSDTTTNYEVGFKGVVVDRLLTVDAALFDIEWDDIQLQAASPTGFSYVQNGGTARSRGGELTLTLTPSEGLSVVANLGYTDATLTENIKTSGLYGLKGQRLPYSAKFSGSLSADQKFRIMDGFNGFVGATVSYIGDRYSVFPTKSTGQRFFMPSYTTVDLRAGVTHDDWNLSVYAKNLGNEIAFVSGGPLDTITRTGIYSAAIIQPRTFGMTISKDF</sequence>
<evidence type="ECO:0000256" key="8">
    <source>
        <dbReference type="ARBA" id="ARBA00023077"/>
    </source>
</evidence>
<evidence type="ECO:0008006" key="17">
    <source>
        <dbReference type="Google" id="ProtNLM"/>
    </source>
</evidence>
<keyword evidence="5 11" id="KW-0812">Transmembrane</keyword>
<evidence type="ECO:0000259" key="13">
    <source>
        <dbReference type="Pfam" id="PF00593"/>
    </source>
</evidence>
<evidence type="ECO:0000313" key="16">
    <source>
        <dbReference type="Proteomes" id="UP000197153"/>
    </source>
</evidence>
<dbReference type="PANTHER" id="PTHR32552:SF81">
    <property type="entry name" value="TONB-DEPENDENT OUTER MEMBRANE RECEPTOR"/>
    <property type="match status" value="1"/>
</dbReference>
<dbReference type="AlphaFoldDB" id="A0A248K0M4"/>
<keyword evidence="2 11" id="KW-0813">Transport</keyword>
<evidence type="ECO:0000256" key="12">
    <source>
        <dbReference type="RuleBase" id="RU003357"/>
    </source>
</evidence>
<keyword evidence="6" id="KW-0408">Iron</keyword>
<keyword evidence="7" id="KW-0406">Ion transport</keyword>
<dbReference type="InterPro" id="IPR012910">
    <property type="entry name" value="Plug_dom"/>
</dbReference>
<keyword evidence="3 11" id="KW-1134">Transmembrane beta strand</keyword>
<evidence type="ECO:0000256" key="6">
    <source>
        <dbReference type="ARBA" id="ARBA00023004"/>
    </source>
</evidence>
<evidence type="ECO:0000256" key="3">
    <source>
        <dbReference type="ARBA" id="ARBA00022452"/>
    </source>
</evidence>
<feature type="domain" description="TonB-dependent receptor plug" evidence="14">
    <location>
        <begin position="170"/>
        <end position="281"/>
    </location>
</feature>
<evidence type="ECO:0000259" key="14">
    <source>
        <dbReference type="Pfam" id="PF07715"/>
    </source>
</evidence>
<dbReference type="Pfam" id="PF07715">
    <property type="entry name" value="Plug"/>
    <property type="match status" value="1"/>
</dbReference>
<comment type="subcellular location">
    <subcellularLocation>
        <location evidence="1 11">Cell outer membrane</location>
        <topology evidence="1 11">Multi-pass membrane protein</topology>
    </subcellularLocation>
</comment>
<dbReference type="PROSITE" id="PS52016">
    <property type="entry name" value="TONB_DEPENDENT_REC_3"/>
    <property type="match status" value="1"/>
</dbReference>
<dbReference type="Proteomes" id="UP000197153">
    <property type="component" value="Chromosome 3"/>
</dbReference>
<evidence type="ECO:0000256" key="4">
    <source>
        <dbReference type="ARBA" id="ARBA00022496"/>
    </source>
</evidence>
<keyword evidence="9 11" id="KW-0472">Membrane</keyword>
<evidence type="ECO:0000256" key="9">
    <source>
        <dbReference type="ARBA" id="ARBA00023136"/>
    </source>
</evidence>
<reference evidence="15 16" key="1">
    <citation type="submission" date="2017-06" db="EMBL/GenBank/DDBJ databases">
        <title>Complete genome sequence of Nitrospirillum amazonense strain CBAmC, an endophytic nitrogen-fixing and plant growth-promoting bacterium, isolated from sugarcane.</title>
        <authorList>
            <person name="Schwab S."/>
            <person name="dos Santos Teixeira K.R."/>
            <person name="Simoes Araujo J.L."/>
            <person name="Soares Vidal M."/>
            <person name="Borges de Freitas H.R."/>
            <person name="Rivello Crivelaro A.L."/>
            <person name="Bueno de Camargo Nunes A."/>
            <person name="dos Santos C.M."/>
            <person name="Palmeira da Silva Rosa D."/>
            <person name="da Silva Padilha D."/>
            <person name="da Silva E."/>
            <person name="Araujo Terra L."/>
            <person name="Soares Mendes V."/>
            <person name="Farinelli L."/>
            <person name="Magalhaes Cruz L."/>
            <person name="Baldani J.I."/>
        </authorList>
    </citation>
    <scope>NUCLEOTIDE SEQUENCE [LARGE SCALE GENOMIC DNA]</scope>
    <source>
        <strain evidence="15 16">CBAmC</strain>
    </source>
</reference>
<keyword evidence="16" id="KW-1185">Reference proteome</keyword>
<name>A0A248K0M4_9PROT</name>
<evidence type="ECO:0000256" key="1">
    <source>
        <dbReference type="ARBA" id="ARBA00004571"/>
    </source>
</evidence>
<evidence type="ECO:0000256" key="7">
    <source>
        <dbReference type="ARBA" id="ARBA00023065"/>
    </source>
</evidence>
<evidence type="ECO:0000256" key="11">
    <source>
        <dbReference type="PROSITE-ProRule" id="PRU01360"/>
    </source>
</evidence>
<keyword evidence="10 11" id="KW-0998">Cell outer membrane</keyword>
<evidence type="ECO:0000256" key="5">
    <source>
        <dbReference type="ARBA" id="ARBA00022692"/>
    </source>
</evidence>
<dbReference type="EMBL" id="CP022112">
    <property type="protein sequence ID" value="ASG24306.1"/>
    <property type="molecule type" value="Genomic_DNA"/>
</dbReference>
<gene>
    <name evidence="15" type="ORF">Y958_25745</name>
</gene>